<dbReference type="Proteomes" id="UP000594638">
    <property type="component" value="Unassembled WGS sequence"/>
</dbReference>
<dbReference type="SUPFAM" id="SSF103481">
    <property type="entry name" value="Multidrug resistance efflux transporter EmrE"/>
    <property type="match status" value="1"/>
</dbReference>
<evidence type="ECO:0000256" key="4">
    <source>
        <dbReference type="ARBA" id="ARBA00022692"/>
    </source>
</evidence>
<evidence type="ECO:0000313" key="9">
    <source>
        <dbReference type="Proteomes" id="UP000594638"/>
    </source>
</evidence>
<keyword evidence="9" id="KW-1185">Reference proteome</keyword>
<dbReference type="InterPro" id="IPR037185">
    <property type="entry name" value="EmrE-like"/>
</dbReference>
<organism evidence="8 9">
    <name type="scientific">Olea europaea subsp. europaea</name>
    <dbReference type="NCBI Taxonomy" id="158383"/>
    <lineage>
        <taxon>Eukaryota</taxon>
        <taxon>Viridiplantae</taxon>
        <taxon>Streptophyta</taxon>
        <taxon>Embryophyta</taxon>
        <taxon>Tracheophyta</taxon>
        <taxon>Spermatophyta</taxon>
        <taxon>Magnoliopsida</taxon>
        <taxon>eudicotyledons</taxon>
        <taxon>Gunneridae</taxon>
        <taxon>Pentapetalae</taxon>
        <taxon>asterids</taxon>
        <taxon>lamiids</taxon>
        <taxon>Lamiales</taxon>
        <taxon>Oleaceae</taxon>
        <taxon>Oleeae</taxon>
        <taxon>Olea</taxon>
    </lineage>
</organism>
<dbReference type="InterPro" id="IPR030182">
    <property type="entry name" value="PUP_plant"/>
</dbReference>
<evidence type="ECO:0000256" key="6">
    <source>
        <dbReference type="ARBA" id="ARBA00023136"/>
    </source>
</evidence>
<evidence type="ECO:0000256" key="2">
    <source>
        <dbReference type="ARBA" id="ARBA00006213"/>
    </source>
</evidence>
<keyword evidence="4 7" id="KW-0812">Transmembrane</keyword>
<proteinExistence type="inferred from homology"/>
<feature type="transmembrane region" description="Helical" evidence="7">
    <location>
        <begin position="45"/>
        <end position="67"/>
    </location>
</feature>
<evidence type="ECO:0000256" key="5">
    <source>
        <dbReference type="ARBA" id="ARBA00022989"/>
    </source>
</evidence>
<keyword evidence="5 7" id="KW-1133">Transmembrane helix</keyword>
<feature type="transmembrane region" description="Helical" evidence="7">
    <location>
        <begin position="338"/>
        <end position="356"/>
    </location>
</feature>
<accession>A0A8S0V5M8</accession>
<dbReference type="AlphaFoldDB" id="A0A8S0V5M8"/>
<gene>
    <name evidence="8" type="ORF">OLEA9_A019935</name>
</gene>
<feature type="transmembrane region" description="Helical" evidence="7">
    <location>
        <begin position="241"/>
        <end position="262"/>
    </location>
</feature>
<comment type="caution">
    <text evidence="8">The sequence shown here is derived from an EMBL/GenBank/DDBJ whole genome shotgun (WGS) entry which is preliminary data.</text>
</comment>
<dbReference type="Pfam" id="PF16913">
    <property type="entry name" value="PUNUT"/>
    <property type="match status" value="1"/>
</dbReference>
<reference evidence="8 9" key="1">
    <citation type="submission" date="2019-12" db="EMBL/GenBank/DDBJ databases">
        <authorList>
            <person name="Alioto T."/>
            <person name="Alioto T."/>
            <person name="Gomez Garrido J."/>
        </authorList>
    </citation>
    <scope>NUCLEOTIDE SEQUENCE [LARGE SCALE GENOMIC DNA]</scope>
</reference>
<comment type="similarity">
    <text evidence="2 7">Belongs to the purine permeases (TC 2.A.7.14) family.</text>
</comment>
<feature type="transmembrane region" description="Helical" evidence="7">
    <location>
        <begin position="311"/>
        <end position="332"/>
    </location>
</feature>
<dbReference type="GO" id="GO:0015211">
    <property type="term" value="F:purine nucleoside transmembrane transporter activity"/>
    <property type="evidence" value="ECO:0007669"/>
    <property type="project" value="UniProtKB-UniRule"/>
</dbReference>
<evidence type="ECO:0000256" key="7">
    <source>
        <dbReference type="RuleBase" id="RU368015"/>
    </source>
</evidence>
<comment type="subcellular location">
    <subcellularLocation>
        <location evidence="1 7">Membrane</location>
        <topology evidence="1 7">Multi-pass membrane protein</topology>
    </subcellularLocation>
</comment>
<dbReference type="PANTHER" id="PTHR31376">
    <property type="entry name" value="OS09G0467300 PROTEIN-RELATED"/>
    <property type="match status" value="1"/>
</dbReference>
<dbReference type="GO" id="GO:0005345">
    <property type="term" value="F:purine nucleobase transmembrane transporter activity"/>
    <property type="evidence" value="ECO:0007669"/>
    <property type="project" value="UniProtKB-UniRule"/>
</dbReference>
<feature type="transmembrane region" description="Helical" evidence="7">
    <location>
        <begin position="282"/>
        <end position="304"/>
    </location>
</feature>
<dbReference type="PANTHER" id="PTHR31376:SF17">
    <property type="entry name" value="PURINE PERMEASE 21-RELATED"/>
    <property type="match status" value="1"/>
</dbReference>
<protein>
    <recommendedName>
        <fullName evidence="7">Probable purine permease</fullName>
    </recommendedName>
</protein>
<evidence type="ECO:0000256" key="3">
    <source>
        <dbReference type="ARBA" id="ARBA00022448"/>
    </source>
</evidence>
<feature type="transmembrane region" description="Helical" evidence="7">
    <location>
        <begin position="117"/>
        <end position="139"/>
    </location>
</feature>
<keyword evidence="3 7" id="KW-0813">Transport</keyword>
<dbReference type="EMBL" id="CACTIH010009167">
    <property type="protein sequence ID" value="CAA3026599.1"/>
    <property type="molecule type" value="Genomic_DNA"/>
</dbReference>
<dbReference type="OrthoDB" id="1717816at2759"/>
<feature type="transmembrane region" description="Helical" evidence="7">
    <location>
        <begin position="172"/>
        <end position="190"/>
    </location>
</feature>
<feature type="transmembrane region" description="Helical" evidence="7">
    <location>
        <begin position="205"/>
        <end position="229"/>
    </location>
</feature>
<dbReference type="GO" id="GO:0016020">
    <property type="term" value="C:membrane"/>
    <property type="evidence" value="ECO:0007669"/>
    <property type="project" value="UniProtKB-SubCell"/>
</dbReference>
<sequence>MREIDESEFRSLVQEDEERNPSNFSNIADQYLIPQSKTNTHWTLVIIYTLFVLLGQSSATLLGRLYYSKGGNCILLESLQETIGFPILIPFALYFSPKYDLSNNRNLSNQPSALRLVTIYISLGLIQSAASVLYAVGLLNLPVSTFSLISTTQLAFNALFSFFLNAQKLTPLILNSLVLLTMSAALLVLSSDSTNPEKGSKRNQLIGFSCTLIASALYSLMLSITQLSFQKILKRENFNVVLNMIIYQSLVATFVLLLSLFVRGEWNNLRTEMENFEMGNESYVIVLVLTTLAWQVCSIGAVGLIFEVSSLFANVIGTVSLPVVPILAAIFFDEKMDGPKVISIFLAAWGFASYIYQQYLDNYKTRKASELVNEVAEASLVENFSNEKIIL</sequence>
<evidence type="ECO:0000313" key="8">
    <source>
        <dbReference type="EMBL" id="CAA3026599.1"/>
    </source>
</evidence>
<keyword evidence="6 7" id="KW-0472">Membrane</keyword>
<feature type="transmembrane region" description="Helical" evidence="7">
    <location>
        <begin position="79"/>
        <end position="96"/>
    </location>
</feature>
<dbReference type="Gramene" id="OE9A019935T1">
    <property type="protein sequence ID" value="OE9A019935C1"/>
    <property type="gene ID" value="OE9A019935"/>
</dbReference>
<evidence type="ECO:0000256" key="1">
    <source>
        <dbReference type="ARBA" id="ARBA00004141"/>
    </source>
</evidence>
<name>A0A8S0V5M8_OLEEU</name>
<feature type="transmembrane region" description="Helical" evidence="7">
    <location>
        <begin position="145"/>
        <end position="165"/>
    </location>
</feature>